<sequence>MRPILGQPIDLSRRGTSLEHLAVLISRRSGAMSVYTGRRMVFVLRAGSFGLRRENET</sequence>
<evidence type="ECO:0000313" key="2">
    <source>
        <dbReference type="Proteomes" id="UP000053989"/>
    </source>
</evidence>
<keyword evidence="2" id="KW-1185">Reference proteome</keyword>
<proteinExistence type="predicted"/>
<dbReference type="EMBL" id="KN822271">
    <property type="protein sequence ID" value="KIM51262.1"/>
    <property type="molecule type" value="Genomic_DNA"/>
</dbReference>
<dbReference type="AlphaFoldDB" id="A0A0C2ZE98"/>
<organism evidence="1 2">
    <name type="scientific">Scleroderma citrinum Foug A</name>
    <dbReference type="NCBI Taxonomy" id="1036808"/>
    <lineage>
        <taxon>Eukaryota</taxon>
        <taxon>Fungi</taxon>
        <taxon>Dikarya</taxon>
        <taxon>Basidiomycota</taxon>
        <taxon>Agaricomycotina</taxon>
        <taxon>Agaricomycetes</taxon>
        <taxon>Agaricomycetidae</taxon>
        <taxon>Boletales</taxon>
        <taxon>Sclerodermatineae</taxon>
        <taxon>Sclerodermataceae</taxon>
        <taxon>Scleroderma</taxon>
    </lineage>
</organism>
<protein>
    <submittedName>
        <fullName evidence="1">Uncharacterized protein</fullName>
    </submittedName>
</protein>
<reference evidence="1 2" key="1">
    <citation type="submission" date="2014-04" db="EMBL/GenBank/DDBJ databases">
        <authorList>
            <consortium name="DOE Joint Genome Institute"/>
            <person name="Kuo A."/>
            <person name="Kohler A."/>
            <person name="Nagy L.G."/>
            <person name="Floudas D."/>
            <person name="Copeland A."/>
            <person name="Barry K.W."/>
            <person name="Cichocki N."/>
            <person name="Veneault-Fourrey C."/>
            <person name="LaButti K."/>
            <person name="Lindquist E.A."/>
            <person name="Lipzen A."/>
            <person name="Lundell T."/>
            <person name="Morin E."/>
            <person name="Murat C."/>
            <person name="Sun H."/>
            <person name="Tunlid A."/>
            <person name="Henrissat B."/>
            <person name="Grigoriev I.V."/>
            <person name="Hibbett D.S."/>
            <person name="Martin F."/>
            <person name="Nordberg H.P."/>
            <person name="Cantor M.N."/>
            <person name="Hua S.X."/>
        </authorList>
    </citation>
    <scope>NUCLEOTIDE SEQUENCE [LARGE SCALE GENOMIC DNA]</scope>
    <source>
        <strain evidence="1 2">Foug A</strain>
    </source>
</reference>
<dbReference type="HOGENOM" id="CLU_2997785_0_0_1"/>
<dbReference type="Proteomes" id="UP000053989">
    <property type="component" value="Unassembled WGS sequence"/>
</dbReference>
<evidence type="ECO:0000313" key="1">
    <source>
        <dbReference type="EMBL" id="KIM51262.1"/>
    </source>
</evidence>
<gene>
    <name evidence="1" type="ORF">SCLCIDRAFT_1224668</name>
</gene>
<dbReference type="InParanoid" id="A0A0C2ZE98"/>
<reference evidence="2" key="2">
    <citation type="submission" date="2015-01" db="EMBL/GenBank/DDBJ databases">
        <title>Evolutionary Origins and Diversification of the Mycorrhizal Mutualists.</title>
        <authorList>
            <consortium name="DOE Joint Genome Institute"/>
            <consortium name="Mycorrhizal Genomics Consortium"/>
            <person name="Kohler A."/>
            <person name="Kuo A."/>
            <person name="Nagy L.G."/>
            <person name="Floudas D."/>
            <person name="Copeland A."/>
            <person name="Barry K.W."/>
            <person name="Cichocki N."/>
            <person name="Veneault-Fourrey C."/>
            <person name="LaButti K."/>
            <person name="Lindquist E.A."/>
            <person name="Lipzen A."/>
            <person name="Lundell T."/>
            <person name="Morin E."/>
            <person name="Murat C."/>
            <person name="Riley R."/>
            <person name="Ohm R."/>
            <person name="Sun H."/>
            <person name="Tunlid A."/>
            <person name="Henrissat B."/>
            <person name="Grigoriev I.V."/>
            <person name="Hibbett D.S."/>
            <person name="Martin F."/>
        </authorList>
    </citation>
    <scope>NUCLEOTIDE SEQUENCE [LARGE SCALE GENOMIC DNA]</scope>
    <source>
        <strain evidence="2">Foug A</strain>
    </source>
</reference>
<name>A0A0C2ZE98_9AGAM</name>
<accession>A0A0C2ZE98</accession>